<dbReference type="GO" id="GO:0005385">
    <property type="term" value="F:zinc ion transmembrane transporter activity"/>
    <property type="evidence" value="ECO:0007669"/>
    <property type="project" value="TreeGrafter"/>
</dbReference>
<dbReference type="Proteomes" id="UP000007015">
    <property type="component" value="Chromosome 8"/>
</dbReference>
<reference evidence="7 8" key="1">
    <citation type="journal article" date="2005" name="PLoS Biol.">
        <title>The genomes of Oryza sativa: a history of duplications.</title>
        <authorList>
            <person name="Yu J."/>
            <person name="Wang J."/>
            <person name="Lin W."/>
            <person name="Li S."/>
            <person name="Li H."/>
            <person name="Zhou J."/>
            <person name="Ni P."/>
            <person name="Dong W."/>
            <person name="Hu S."/>
            <person name="Zeng C."/>
            <person name="Zhang J."/>
            <person name="Zhang Y."/>
            <person name="Li R."/>
            <person name="Xu Z."/>
            <person name="Li S."/>
            <person name="Li X."/>
            <person name="Zheng H."/>
            <person name="Cong L."/>
            <person name="Lin L."/>
            <person name="Yin J."/>
            <person name="Geng J."/>
            <person name="Li G."/>
            <person name="Shi J."/>
            <person name="Liu J."/>
            <person name="Lv H."/>
            <person name="Li J."/>
            <person name="Wang J."/>
            <person name="Deng Y."/>
            <person name="Ran L."/>
            <person name="Shi X."/>
            <person name="Wang X."/>
            <person name="Wu Q."/>
            <person name="Li C."/>
            <person name="Ren X."/>
            <person name="Wang J."/>
            <person name="Wang X."/>
            <person name="Li D."/>
            <person name="Liu D."/>
            <person name="Zhang X."/>
            <person name="Ji Z."/>
            <person name="Zhao W."/>
            <person name="Sun Y."/>
            <person name="Zhang Z."/>
            <person name="Bao J."/>
            <person name="Han Y."/>
            <person name="Dong L."/>
            <person name="Ji J."/>
            <person name="Chen P."/>
            <person name="Wu S."/>
            <person name="Liu J."/>
            <person name="Xiao Y."/>
            <person name="Bu D."/>
            <person name="Tan J."/>
            <person name="Yang L."/>
            <person name="Ye C."/>
            <person name="Zhang J."/>
            <person name="Xu J."/>
            <person name="Zhou Y."/>
            <person name="Yu Y."/>
            <person name="Zhang B."/>
            <person name="Zhuang S."/>
            <person name="Wei H."/>
            <person name="Liu B."/>
            <person name="Lei M."/>
            <person name="Yu H."/>
            <person name="Li Y."/>
            <person name="Xu H."/>
            <person name="Wei S."/>
            <person name="He X."/>
            <person name="Fang L."/>
            <person name="Zhang Z."/>
            <person name="Zhang Y."/>
            <person name="Huang X."/>
            <person name="Su Z."/>
            <person name="Tong W."/>
            <person name="Li J."/>
            <person name="Tong Z."/>
            <person name="Li S."/>
            <person name="Ye J."/>
            <person name="Wang L."/>
            <person name="Fang L."/>
            <person name="Lei T."/>
            <person name="Chen C."/>
            <person name="Chen H."/>
            <person name="Xu Z."/>
            <person name="Li H."/>
            <person name="Huang H."/>
            <person name="Zhang F."/>
            <person name="Xu H."/>
            <person name="Li N."/>
            <person name="Zhao C."/>
            <person name="Li S."/>
            <person name="Dong L."/>
            <person name="Huang Y."/>
            <person name="Li L."/>
            <person name="Xi Y."/>
            <person name="Qi Q."/>
            <person name="Li W."/>
            <person name="Zhang B."/>
            <person name="Hu W."/>
            <person name="Zhang Y."/>
            <person name="Tian X."/>
            <person name="Jiao Y."/>
            <person name="Liang X."/>
            <person name="Jin J."/>
            <person name="Gao L."/>
            <person name="Zheng W."/>
            <person name="Hao B."/>
            <person name="Liu S."/>
            <person name="Wang W."/>
            <person name="Yuan L."/>
            <person name="Cao M."/>
            <person name="McDermott J."/>
            <person name="Samudrala R."/>
            <person name="Wang J."/>
            <person name="Wong G.K."/>
            <person name="Yang H."/>
        </authorList>
    </citation>
    <scope>NUCLEOTIDE SEQUENCE [LARGE SCALE GENOMIC DNA]</scope>
    <source>
        <strain evidence="8">cv. 93-11</strain>
    </source>
</reference>
<dbReference type="Pfam" id="PF02535">
    <property type="entry name" value="Zip"/>
    <property type="match status" value="1"/>
</dbReference>
<keyword evidence="2 5" id="KW-0812">Transmembrane</keyword>
<dbReference type="EMBL" id="CM000133">
    <property type="protein sequence ID" value="EEC83706.1"/>
    <property type="molecule type" value="Genomic_DNA"/>
</dbReference>
<proteinExistence type="predicted"/>
<dbReference type="PANTHER" id="PTHR16950:SF16">
    <property type="entry name" value="ZINC TRANSPORTER ZIP13"/>
    <property type="match status" value="1"/>
</dbReference>
<gene>
    <name evidence="7" type="ORF">OsI_29528</name>
</gene>
<keyword evidence="8" id="KW-1185">Reference proteome</keyword>
<evidence type="ECO:0000256" key="1">
    <source>
        <dbReference type="ARBA" id="ARBA00004141"/>
    </source>
</evidence>
<feature type="transmembrane region" description="Helical" evidence="5">
    <location>
        <begin position="155"/>
        <end position="176"/>
    </location>
</feature>
<dbReference type="HOGENOM" id="CLU_1177063_0_0_1"/>
<evidence type="ECO:0000256" key="6">
    <source>
        <dbReference type="SAM" id="SignalP"/>
    </source>
</evidence>
<evidence type="ECO:0000256" key="4">
    <source>
        <dbReference type="ARBA" id="ARBA00023136"/>
    </source>
</evidence>
<dbReference type="STRING" id="39946.B8BBJ4"/>
<evidence type="ECO:0000256" key="3">
    <source>
        <dbReference type="ARBA" id="ARBA00022989"/>
    </source>
</evidence>
<dbReference type="PANTHER" id="PTHR16950">
    <property type="entry name" value="ZINC TRANSPORTER SLC39A7 HISTIDINE-RICH MEMBRANE PROTEIN KE4"/>
    <property type="match status" value="1"/>
</dbReference>
<feature type="signal peptide" evidence="6">
    <location>
        <begin position="1"/>
        <end position="16"/>
    </location>
</feature>
<dbReference type="GO" id="GO:0006882">
    <property type="term" value="P:intracellular zinc ion homeostasis"/>
    <property type="evidence" value="ECO:0007669"/>
    <property type="project" value="TreeGrafter"/>
</dbReference>
<dbReference type="AlphaFoldDB" id="B8BBJ4"/>
<name>B8BBJ4_ORYSI</name>
<comment type="subcellular location">
    <subcellularLocation>
        <location evidence="1">Membrane</location>
        <topology evidence="1">Multi-pass membrane protein</topology>
    </subcellularLocation>
</comment>
<feature type="chain" id="PRO_5002868448" evidence="6">
    <location>
        <begin position="17"/>
        <end position="236"/>
    </location>
</feature>
<sequence length="236" mass="25730">MVWWSCFGCSLSIAAGGKVRLPAPLPDWPQHSARHHWGWVPRGGPCRHNGNISPGSVYFEDYLIGSTYQSRLLSVSHHMIPPITDRKLHNSWAASVKRCHVSWLRRTEDGANQLISVRQQLRYVFERARPAAPFAKAVGDFGILVRSGFTVTKALFFNFLSALVALAGTALALSLGKDPGHSSLIEGFTAGGFIYIAVAGVLPEMNDQKTTVKSSMIQLVSLTMGMLVALGISLVE</sequence>
<evidence type="ECO:0000256" key="2">
    <source>
        <dbReference type="ARBA" id="ARBA00022692"/>
    </source>
</evidence>
<keyword evidence="3 5" id="KW-1133">Transmembrane helix</keyword>
<accession>B8BBJ4</accession>
<organism evidence="7 8">
    <name type="scientific">Oryza sativa subsp. indica</name>
    <name type="common">Rice</name>
    <dbReference type="NCBI Taxonomy" id="39946"/>
    <lineage>
        <taxon>Eukaryota</taxon>
        <taxon>Viridiplantae</taxon>
        <taxon>Streptophyta</taxon>
        <taxon>Embryophyta</taxon>
        <taxon>Tracheophyta</taxon>
        <taxon>Spermatophyta</taxon>
        <taxon>Magnoliopsida</taxon>
        <taxon>Liliopsida</taxon>
        <taxon>Poales</taxon>
        <taxon>Poaceae</taxon>
        <taxon>BOP clade</taxon>
        <taxon>Oryzoideae</taxon>
        <taxon>Oryzeae</taxon>
        <taxon>Oryzinae</taxon>
        <taxon>Oryza</taxon>
        <taxon>Oryza sativa</taxon>
    </lineage>
</organism>
<evidence type="ECO:0000313" key="7">
    <source>
        <dbReference type="EMBL" id="EEC83706.1"/>
    </source>
</evidence>
<dbReference type="GO" id="GO:0016020">
    <property type="term" value="C:membrane"/>
    <property type="evidence" value="ECO:0007669"/>
    <property type="project" value="UniProtKB-SubCell"/>
</dbReference>
<keyword evidence="6" id="KW-0732">Signal</keyword>
<feature type="transmembrane region" description="Helical" evidence="5">
    <location>
        <begin position="182"/>
        <end position="203"/>
    </location>
</feature>
<feature type="transmembrane region" description="Helical" evidence="5">
    <location>
        <begin position="215"/>
        <end position="235"/>
    </location>
</feature>
<protein>
    <submittedName>
        <fullName evidence="7">Uncharacterized protein</fullName>
    </submittedName>
</protein>
<evidence type="ECO:0000256" key="5">
    <source>
        <dbReference type="SAM" id="Phobius"/>
    </source>
</evidence>
<dbReference type="InterPro" id="IPR003689">
    <property type="entry name" value="ZIP"/>
</dbReference>
<dbReference type="Gramene" id="BGIOSGA026845-TA">
    <property type="protein sequence ID" value="BGIOSGA026845-PA"/>
    <property type="gene ID" value="BGIOSGA026845"/>
</dbReference>
<evidence type="ECO:0000313" key="8">
    <source>
        <dbReference type="Proteomes" id="UP000007015"/>
    </source>
</evidence>
<keyword evidence="4 5" id="KW-0472">Membrane</keyword>